<dbReference type="AlphaFoldDB" id="A0A427A6U9"/>
<name>A0A427A6U9_ENSVE</name>
<dbReference type="Proteomes" id="UP000287651">
    <property type="component" value="Unassembled WGS sequence"/>
</dbReference>
<evidence type="ECO:0000313" key="3">
    <source>
        <dbReference type="Proteomes" id="UP000287651"/>
    </source>
</evidence>
<organism evidence="2 3">
    <name type="scientific">Ensete ventricosum</name>
    <name type="common">Abyssinian banana</name>
    <name type="synonym">Musa ensete</name>
    <dbReference type="NCBI Taxonomy" id="4639"/>
    <lineage>
        <taxon>Eukaryota</taxon>
        <taxon>Viridiplantae</taxon>
        <taxon>Streptophyta</taxon>
        <taxon>Embryophyta</taxon>
        <taxon>Tracheophyta</taxon>
        <taxon>Spermatophyta</taxon>
        <taxon>Magnoliopsida</taxon>
        <taxon>Liliopsida</taxon>
        <taxon>Zingiberales</taxon>
        <taxon>Musaceae</taxon>
        <taxon>Ensete</taxon>
    </lineage>
</organism>
<feature type="region of interest" description="Disordered" evidence="1">
    <location>
        <begin position="94"/>
        <end position="128"/>
    </location>
</feature>
<proteinExistence type="predicted"/>
<comment type="caution">
    <text evidence="2">The sequence shown here is derived from an EMBL/GenBank/DDBJ whole genome shotgun (WGS) entry which is preliminary data.</text>
</comment>
<protein>
    <submittedName>
        <fullName evidence="2">Uncharacterized protein</fullName>
    </submittedName>
</protein>
<dbReference type="EMBL" id="AMZH03003547">
    <property type="protein sequence ID" value="RRT71986.1"/>
    <property type="molecule type" value="Genomic_DNA"/>
</dbReference>
<sequence length="128" mass="13936">MEYGTYRRMLIYCGLSDQLAATSLATTPQACINIPQAAMARGQFEEPFTEGEEDDGNILAVRSTNLEEGNEGWDGTRAVDGKVKVVKLREAEESTSDILTGRRGAEAEDAHEVTNDASHDDDSLVLID</sequence>
<accession>A0A427A6U9</accession>
<gene>
    <name evidence="2" type="ORF">B296_00005733</name>
</gene>
<evidence type="ECO:0000313" key="2">
    <source>
        <dbReference type="EMBL" id="RRT71986.1"/>
    </source>
</evidence>
<reference evidence="2 3" key="1">
    <citation type="journal article" date="2014" name="Agronomy (Basel)">
        <title>A Draft Genome Sequence for Ensete ventricosum, the Drought-Tolerant Tree Against Hunger.</title>
        <authorList>
            <person name="Harrison J."/>
            <person name="Moore K.A."/>
            <person name="Paszkiewicz K."/>
            <person name="Jones T."/>
            <person name="Grant M."/>
            <person name="Ambacheew D."/>
            <person name="Muzemil S."/>
            <person name="Studholme D.J."/>
        </authorList>
    </citation>
    <scope>NUCLEOTIDE SEQUENCE [LARGE SCALE GENOMIC DNA]</scope>
</reference>
<evidence type="ECO:0000256" key="1">
    <source>
        <dbReference type="SAM" id="MobiDB-lite"/>
    </source>
</evidence>
<feature type="compositionally biased region" description="Basic and acidic residues" evidence="1">
    <location>
        <begin position="103"/>
        <end position="122"/>
    </location>
</feature>